<dbReference type="HOGENOM" id="CLU_3158835_0_0_0"/>
<evidence type="ECO:0000313" key="2">
    <source>
        <dbReference type="EMBL" id="ACM06466.1"/>
    </source>
</evidence>
<dbReference type="KEGG" id="tro:trd_A0088"/>
<geneLocation type="plasmid" evidence="3">
    <name>Tros</name>
</geneLocation>
<dbReference type="EMBL" id="CP001276">
    <property type="protein sequence ID" value="ACM06466.1"/>
    <property type="molecule type" value="Genomic_DNA"/>
</dbReference>
<dbReference type="AlphaFoldDB" id="B9L5G1"/>
<feature type="region of interest" description="Disordered" evidence="1">
    <location>
        <begin position="17"/>
        <end position="48"/>
    </location>
</feature>
<keyword evidence="2" id="KW-0614">Plasmid</keyword>
<accession>B9L5G1</accession>
<name>B9L5G1_THERP</name>
<evidence type="ECO:0000313" key="3">
    <source>
        <dbReference type="Proteomes" id="UP000000447"/>
    </source>
</evidence>
<keyword evidence="3" id="KW-1185">Reference proteome</keyword>
<gene>
    <name evidence="2" type="ordered locus">trd_A0088</name>
</gene>
<evidence type="ECO:0000256" key="1">
    <source>
        <dbReference type="SAM" id="MobiDB-lite"/>
    </source>
</evidence>
<reference evidence="2 3" key="1">
    <citation type="journal article" date="2009" name="PLoS ONE">
        <title>Complete genome sequence of the aerobic CO-oxidizing thermophile Thermomicrobium roseum.</title>
        <authorList>
            <person name="Wu D."/>
            <person name="Raymond J."/>
            <person name="Wu M."/>
            <person name="Chatterji S."/>
            <person name="Ren Q."/>
            <person name="Graham J.E."/>
            <person name="Bryant D.A."/>
            <person name="Robb F."/>
            <person name="Colman A."/>
            <person name="Tallon L.J."/>
            <person name="Badger J.H."/>
            <person name="Madupu R."/>
            <person name="Ward N.L."/>
            <person name="Eisen J.A."/>
        </authorList>
    </citation>
    <scope>NUCLEOTIDE SEQUENCE [LARGE SCALE GENOMIC DNA]</scope>
    <source>
        <strain evidence="3">ATCC 27502 / DSM 5159 / P-2</strain>
        <plasmid evidence="2">unnamed</plasmid>
    </source>
</reference>
<dbReference type="Proteomes" id="UP000000447">
    <property type="component" value="Plasmid unnamed"/>
</dbReference>
<organism evidence="2 3">
    <name type="scientific">Thermomicrobium roseum (strain ATCC 27502 / DSM 5159 / P-2)</name>
    <dbReference type="NCBI Taxonomy" id="309801"/>
    <lineage>
        <taxon>Bacteria</taxon>
        <taxon>Pseudomonadati</taxon>
        <taxon>Thermomicrobiota</taxon>
        <taxon>Thermomicrobia</taxon>
        <taxon>Thermomicrobiales</taxon>
        <taxon>Thermomicrobiaceae</taxon>
        <taxon>Thermomicrobium</taxon>
    </lineage>
</organism>
<protein>
    <submittedName>
        <fullName evidence="2">Uncharacterized protein</fullName>
    </submittedName>
</protein>
<proteinExistence type="predicted"/>
<sequence length="48" mass="5225">MEACRTLRWTVPCRKRAAGERSDGYAGARPHPASSDRTRQIASAPILG</sequence>